<comment type="caution">
    <text evidence="8">The sequence shown here is derived from an EMBL/GenBank/DDBJ whole genome shotgun (WGS) entry which is preliminary data.</text>
</comment>
<dbReference type="InterPro" id="IPR036864">
    <property type="entry name" value="Zn2-C6_fun-type_DNA-bd_sf"/>
</dbReference>
<dbReference type="InterPro" id="IPR001138">
    <property type="entry name" value="Zn2Cys6_DnaBD"/>
</dbReference>
<evidence type="ECO:0000256" key="5">
    <source>
        <dbReference type="ARBA" id="ARBA00023242"/>
    </source>
</evidence>
<dbReference type="EMBL" id="JADCTT010000001">
    <property type="protein sequence ID" value="KAF9760524.1"/>
    <property type="molecule type" value="Genomic_DNA"/>
</dbReference>
<dbReference type="InterPro" id="IPR050815">
    <property type="entry name" value="TF_fung"/>
</dbReference>
<dbReference type="SMART" id="SM00066">
    <property type="entry name" value="GAL4"/>
    <property type="match status" value="1"/>
</dbReference>
<dbReference type="InterPro" id="IPR007219">
    <property type="entry name" value="XnlR_reg_dom"/>
</dbReference>
<dbReference type="GO" id="GO:0000981">
    <property type="term" value="F:DNA-binding transcription factor activity, RNA polymerase II-specific"/>
    <property type="evidence" value="ECO:0007669"/>
    <property type="project" value="InterPro"/>
</dbReference>
<dbReference type="GO" id="GO:0006351">
    <property type="term" value="P:DNA-templated transcription"/>
    <property type="evidence" value="ECO:0007669"/>
    <property type="project" value="InterPro"/>
</dbReference>
<dbReference type="SUPFAM" id="SSF57701">
    <property type="entry name" value="Zn2/Cys6 DNA-binding domain"/>
    <property type="match status" value="1"/>
</dbReference>
<evidence type="ECO:0000313" key="8">
    <source>
        <dbReference type="EMBL" id="KAF9760524.1"/>
    </source>
</evidence>
<accession>A0A8H7NQE4</accession>
<feature type="region of interest" description="Disordered" evidence="6">
    <location>
        <begin position="600"/>
        <end position="621"/>
    </location>
</feature>
<keyword evidence="3" id="KW-0805">Transcription regulation</keyword>
<comment type="subcellular location">
    <subcellularLocation>
        <location evidence="1">Nucleus</location>
    </subcellularLocation>
</comment>
<organism evidence="8 9">
    <name type="scientific">Bionectria ochroleuca</name>
    <name type="common">Gliocladium roseum</name>
    <dbReference type="NCBI Taxonomy" id="29856"/>
    <lineage>
        <taxon>Eukaryota</taxon>
        <taxon>Fungi</taxon>
        <taxon>Dikarya</taxon>
        <taxon>Ascomycota</taxon>
        <taxon>Pezizomycotina</taxon>
        <taxon>Sordariomycetes</taxon>
        <taxon>Hypocreomycetidae</taxon>
        <taxon>Hypocreales</taxon>
        <taxon>Bionectriaceae</taxon>
        <taxon>Clonostachys</taxon>
    </lineage>
</organism>
<dbReference type="AlphaFoldDB" id="A0A8H7NQE4"/>
<dbReference type="CDD" id="cd00067">
    <property type="entry name" value="GAL4"/>
    <property type="match status" value="1"/>
</dbReference>
<dbReference type="CDD" id="cd12148">
    <property type="entry name" value="fungal_TF_MHR"/>
    <property type="match status" value="1"/>
</dbReference>
<feature type="compositionally biased region" description="Basic and acidic residues" evidence="6">
    <location>
        <begin position="601"/>
        <end position="612"/>
    </location>
</feature>
<dbReference type="GO" id="GO:0008270">
    <property type="term" value="F:zinc ion binding"/>
    <property type="evidence" value="ECO:0007669"/>
    <property type="project" value="InterPro"/>
</dbReference>
<feature type="domain" description="Zn(2)-C6 fungal-type" evidence="7">
    <location>
        <begin position="75"/>
        <end position="105"/>
    </location>
</feature>
<dbReference type="Pfam" id="PF00172">
    <property type="entry name" value="Zn_clus"/>
    <property type="match status" value="1"/>
</dbReference>
<dbReference type="PANTHER" id="PTHR47338">
    <property type="entry name" value="ZN(II)2CYS6 TRANSCRIPTION FACTOR (EUROFUNG)-RELATED"/>
    <property type="match status" value="1"/>
</dbReference>
<evidence type="ECO:0000256" key="3">
    <source>
        <dbReference type="ARBA" id="ARBA00023015"/>
    </source>
</evidence>
<sequence>MPPQRSRGTCNQCRMRKVSWEIGAHLPRLSLTDPGQMPSGIILRRLPGLPAPVLRLLLRLQHTSNLALERKRNRACIECRSQKTKCSGDLPCCNGCKKRAKDCVYPTPAKDRSSPGGRPIHADGASLQTPTFEVSTSLLEDYVSPSMMQPVNVPMMPHGAASSPQASWESPSSFHSQPRLSNTGPLPLPLVREQLHLITDFFRYIYPLPAYAFLNEVSITQRCLDQSLDKPLLLALCAVSALHLRYSKYYPTFTSSWIAQAENLVWERIEEPRIFSVQALVLIVKYHIETSNYQKGFMLSSLAARGATALRLQYERTDLSTLAQEIRRRLMWCLVMMDVGLSIGLPECEVCNSEAVYLHFPCKEEDFDADRDAAGGPSGSLPLDGIAEDGLFASVLRTSMVLRDVMRLKRQVMLFGQRIPQLHGMVRELDKTLQDIPRPHYTAAELLRYSRSRWMTRYLMLQLLWHQTHCDIYRMFVPGYAEAAPEPVTSACSPAYVANAARMCLHHASTNISVLSDFSALGIQPPVVDIVIAICSYHACRLILFLSKSEHKPAGSTLTPDQAAAQATAVLALLRRLYPPGPAKLPARIISTLDGIIKAQVTDEREPSRDSSDMEEDSDTHRPRFALAAQQQQRLGIHSILRHTRFIDDSNDAANGQTPARGNDQTSTLPQRDLVPQTFPTHGSLSTAAYVGSTTDFLQSPLDEMTAAPQMALGMDPFIFGSMDNWSDLRYPTDFSAASDRDYF</sequence>
<dbReference type="Gene3D" id="4.10.240.10">
    <property type="entry name" value="Zn(2)-C6 fungal-type DNA-binding domain"/>
    <property type="match status" value="1"/>
</dbReference>
<dbReference type="PROSITE" id="PS00463">
    <property type="entry name" value="ZN2_CY6_FUNGAL_1"/>
    <property type="match status" value="1"/>
</dbReference>
<name>A0A8H7NQE4_BIOOC</name>
<dbReference type="Proteomes" id="UP000616885">
    <property type="component" value="Unassembled WGS sequence"/>
</dbReference>
<evidence type="ECO:0000256" key="4">
    <source>
        <dbReference type="ARBA" id="ARBA00023163"/>
    </source>
</evidence>
<proteinExistence type="predicted"/>
<dbReference type="PROSITE" id="PS50048">
    <property type="entry name" value="ZN2_CY6_FUNGAL_2"/>
    <property type="match status" value="1"/>
</dbReference>
<evidence type="ECO:0000256" key="6">
    <source>
        <dbReference type="SAM" id="MobiDB-lite"/>
    </source>
</evidence>
<feature type="region of interest" description="Disordered" evidence="6">
    <location>
        <begin position="649"/>
        <end position="671"/>
    </location>
</feature>
<dbReference type="GO" id="GO:0003677">
    <property type="term" value="F:DNA binding"/>
    <property type="evidence" value="ECO:0007669"/>
    <property type="project" value="InterPro"/>
</dbReference>
<dbReference type="PANTHER" id="PTHR47338:SF7">
    <property type="entry name" value="ZN(II)2CYS6 TRANSCRIPTION FACTOR (EUROFUNG)"/>
    <property type="match status" value="1"/>
</dbReference>
<dbReference type="GO" id="GO:0005634">
    <property type="term" value="C:nucleus"/>
    <property type="evidence" value="ECO:0007669"/>
    <property type="project" value="UniProtKB-SubCell"/>
</dbReference>
<feature type="compositionally biased region" description="Polar residues" evidence="6">
    <location>
        <begin position="652"/>
        <end position="670"/>
    </location>
</feature>
<evidence type="ECO:0000313" key="9">
    <source>
        <dbReference type="Proteomes" id="UP000616885"/>
    </source>
</evidence>
<dbReference type="Pfam" id="PF04082">
    <property type="entry name" value="Fungal_trans"/>
    <property type="match status" value="1"/>
</dbReference>
<evidence type="ECO:0000256" key="2">
    <source>
        <dbReference type="ARBA" id="ARBA00022723"/>
    </source>
</evidence>
<reference evidence="8" key="1">
    <citation type="submission" date="2020-10" db="EMBL/GenBank/DDBJ databases">
        <title>High-Quality Genome Resource of Clonostachys rosea strain S41 by Oxford Nanopore Long-Read Sequencing.</title>
        <authorList>
            <person name="Wang H."/>
        </authorList>
    </citation>
    <scope>NUCLEOTIDE SEQUENCE</scope>
    <source>
        <strain evidence="8">S41</strain>
    </source>
</reference>
<gene>
    <name evidence="8" type="ORF">IM811_002218</name>
</gene>
<protein>
    <recommendedName>
        <fullName evidence="7">Zn(2)-C6 fungal-type domain-containing protein</fullName>
    </recommendedName>
</protein>
<keyword evidence="2" id="KW-0479">Metal-binding</keyword>
<evidence type="ECO:0000259" key="7">
    <source>
        <dbReference type="PROSITE" id="PS50048"/>
    </source>
</evidence>
<feature type="region of interest" description="Disordered" evidence="6">
    <location>
        <begin position="105"/>
        <end position="125"/>
    </location>
</feature>
<evidence type="ECO:0000256" key="1">
    <source>
        <dbReference type="ARBA" id="ARBA00004123"/>
    </source>
</evidence>
<keyword evidence="4" id="KW-0804">Transcription</keyword>
<keyword evidence="5" id="KW-0539">Nucleus</keyword>